<dbReference type="EMBL" id="LT598446">
    <property type="protein sequence ID" value="SCU85778.1"/>
    <property type="molecule type" value="Genomic_DNA"/>
</dbReference>
<feature type="compositionally biased region" description="Basic and acidic residues" evidence="1">
    <location>
        <begin position="22"/>
        <end position="36"/>
    </location>
</feature>
<feature type="compositionally biased region" description="Low complexity" evidence="1">
    <location>
        <begin position="249"/>
        <end position="260"/>
    </location>
</feature>
<accession>A0A1G4J7D0</accession>
<feature type="region of interest" description="Disordered" evidence="1">
    <location>
        <begin position="1"/>
        <end position="37"/>
    </location>
</feature>
<name>A0A1G4J7D0_9SACH</name>
<evidence type="ECO:0000313" key="3">
    <source>
        <dbReference type="Proteomes" id="UP000189911"/>
    </source>
</evidence>
<feature type="compositionally biased region" description="Polar residues" evidence="1">
    <location>
        <begin position="223"/>
        <end position="248"/>
    </location>
</feature>
<protein>
    <submittedName>
        <fullName evidence="2">LANO_0C05314g1_1</fullName>
    </submittedName>
</protein>
<gene>
    <name evidence="2" type="ORF">LANO_0C05314G</name>
</gene>
<evidence type="ECO:0000256" key="1">
    <source>
        <dbReference type="SAM" id="MobiDB-lite"/>
    </source>
</evidence>
<proteinExistence type="predicted"/>
<feature type="compositionally biased region" description="Polar residues" evidence="1">
    <location>
        <begin position="415"/>
        <end position="424"/>
    </location>
</feature>
<evidence type="ECO:0000313" key="2">
    <source>
        <dbReference type="EMBL" id="SCU85778.1"/>
    </source>
</evidence>
<dbReference type="Proteomes" id="UP000189911">
    <property type="component" value="Chromosome C"/>
</dbReference>
<dbReference type="OrthoDB" id="5563016at2759"/>
<feature type="compositionally biased region" description="Polar residues" evidence="1">
    <location>
        <begin position="261"/>
        <end position="276"/>
    </location>
</feature>
<feature type="compositionally biased region" description="Polar residues" evidence="1">
    <location>
        <begin position="377"/>
        <end position="394"/>
    </location>
</feature>
<feature type="compositionally biased region" description="Low complexity" evidence="1">
    <location>
        <begin position="317"/>
        <end position="328"/>
    </location>
</feature>
<keyword evidence="3" id="KW-1185">Reference proteome</keyword>
<feature type="compositionally biased region" description="Acidic residues" evidence="1">
    <location>
        <begin position="434"/>
        <end position="447"/>
    </location>
</feature>
<organism evidence="2 3">
    <name type="scientific">Lachancea nothofagi CBS 11611</name>
    <dbReference type="NCBI Taxonomy" id="1266666"/>
    <lineage>
        <taxon>Eukaryota</taxon>
        <taxon>Fungi</taxon>
        <taxon>Dikarya</taxon>
        <taxon>Ascomycota</taxon>
        <taxon>Saccharomycotina</taxon>
        <taxon>Saccharomycetes</taxon>
        <taxon>Saccharomycetales</taxon>
        <taxon>Saccharomycetaceae</taxon>
        <taxon>Lachancea</taxon>
    </lineage>
</organism>
<reference evidence="3" key="1">
    <citation type="submission" date="2016-03" db="EMBL/GenBank/DDBJ databases">
        <authorList>
            <person name="Devillers Hugo."/>
        </authorList>
    </citation>
    <scope>NUCLEOTIDE SEQUENCE [LARGE SCALE GENOMIC DNA]</scope>
</reference>
<sequence length="674" mass="74755">MNVPYASSRDDVSVNSFGSSVWEKESRAGLDPRARSTSDLFEVPSHRIRPKPYKRSSLPTTVHYIQANQGSQDSLSLIPEQQEVPPHLLRSLTPYQKQRRRMMNSFQFPNGESFTPKQKPLKSFSSQNETHAQIRPGRGLPKSASCSNFNNVVDRRDSLGPPRTLTASTRAGSLTNVSNLKTHLPPVNRIHNSGRLSKVPTMGPLAKTKSANFSQVAAKNESSASFQASPTHLTSDLHNNTSSRTQAVSSNTSSTNSSNSLKSDNVVSSNTSTDASETPAKPLAPVNNSLLSTSYPHIPKTSSNLQISSAPRRDSNVVKPSPVQPKQPLQTPRAQAPKPSGSDAFSNPKGVKRSTSSRIGSFFKRFLPSKRKREASHSIQAQPVPTKRASNSPSLAKVTETPKISISRPSHSSSQEDQSTVLNEDSSKGHCMNDLDDGECEVDDDDDDDDQLLDIDLVFDSLLLKNDHPVSRTLNLNRAEREVLVPEDDPVIKADEEKSGTTEENMIDLEFIQEFSRLGRFISDGLGKDQPDFSVVPPPRSLKRPLLANKESMAGFYRQHASQNPMGVTPDQRLDHSLQQDWEFVHYDAVVSISSPREHSAAKKLRFGHAVYVKDTHAAGDYERSDKKFIRARRRMMQTKNMAFIDAVKNQLNEFKRGEMKVHGDSLQNTHYFL</sequence>
<feature type="compositionally biased region" description="Polar residues" evidence="1">
    <location>
        <begin position="165"/>
        <end position="181"/>
    </location>
</feature>
<feature type="region of interest" description="Disordered" evidence="1">
    <location>
        <begin position="223"/>
        <end position="447"/>
    </location>
</feature>
<dbReference type="AlphaFoldDB" id="A0A1G4J7D0"/>
<feature type="region of interest" description="Disordered" evidence="1">
    <location>
        <begin position="109"/>
        <end position="205"/>
    </location>
</feature>
<feature type="compositionally biased region" description="Polar residues" evidence="1">
    <location>
        <begin position="286"/>
        <end position="309"/>
    </location>
</feature>